<organism evidence="7 8">
    <name type="scientific">Bordetella bronchiseptica 253</name>
    <dbReference type="NCBI Taxonomy" id="568707"/>
    <lineage>
        <taxon>Bacteria</taxon>
        <taxon>Pseudomonadati</taxon>
        <taxon>Pseudomonadota</taxon>
        <taxon>Betaproteobacteria</taxon>
        <taxon>Burkholderiales</taxon>
        <taxon>Alcaligenaceae</taxon>
        <taxon>Bordetella</taxon>
    </lineage>
</organism>
<evidence type="ECO:0000313" key="7">
    <source>
        <dbReference type="EMBL" id="CCJ53890.1"/>
    </source>
</evidence>
<gene>
    <name evidence="7" type="ORF">BN112_1973</name>
</gene>
<feature type="transmembrane region" description="Helical" evidence="6">
    <location>
        <begin position="206"/>
        <end position="231"/>
    </location>
</feature>
<dbReference type="KEGG" id="bbh:BN112_1973"/>
<proteinExistence type="predicted"/>
<dbReference type="GO" id="GO:0015658">
    <property type="term" value="F:branched-chain amino acid transmembrane transporter activity"/>
    <property type="evidence" value="ECO:0007669"/>
    <property type="project" value="InterPro"/>
</dbReference>
<evidence type="ECO:0000256" key="2">
    <source>
        <dbReference type="ARBA" id="ARBA00022475"/>
    </source>
</evidence>
<feature type="transmembrane region" description="Helical" evidence="6">
    <location>
        <begin position="155"/>
        <end position="172"/>
    </location>
</feature>
<accession>A0A0C6P5L2</accession>
<evidence type="ECO:0000256" key="1">
    <source>
        <dbReference type="ARBA" id="ARBA00004651"/>
    </source>
</evidence>
<reference evidence="7 8" key="1">
    <citation type="journal article" date="2012" name="BMC Genomics">
        <title>Comparative genomics of the classical Bordetella subspecies: the evolution and exchange of virulence-associated diversity amongst closely related pathogens.</title>
        <authorList>
            <person name="Park J."/>
            <person name="Zhang Y."/>
            <person name="Buboltz A.M."/>
            <person name="Zhang X."/>
            <person name="Schuster S.C."/>
            <person name="Ahuja U."/>
            <person name="Liu M."/>
            <person name="Miller J.F."/>
            <person name="Sebaihia M."/>
            <person name="Bentley S.D."/>
            <person name="Parkhill J."/>
            <person name="Harvill E.T."/>
        </authorList>
    </citation>
    <scope>NUCLEOTIDE SEQUENCE [LARGE SCALE GENOMIC DNA]</scope>
    <source>
        <strain evidence="7 8">253</strain>
    </source>
</reference>
<dbReference type="CDD" id="cd06581">
    <property type="entry name" value="TM_PBP1_LivM_like"/>
    <property type="match status" value="1"/>
</dbReference>
<dbReference type="GeneID" id="56479831"/>
<feature type="transmembrane region" description="Helical" evidence="6">
    <location>
        <begin position="12"/>
        <end position="30"/>
    </location>
</feature>
<keyword evidence="2" id="KW-1003">Cell membrane</keyword>
<dbReference type="OrthoDB" id="3460090at2"/>
<comment type="subcellular location">
    <subcellularLocation>
        <location evidence="1">Cell membrane</location>
        <topology evidence="1">Multi-pass membrane protein</topology>
    </subcellularLocation>
</comment>
<evidence type="ECO:0000256" key="5">
    <source>
        <dbReference type="ARBA" id="ARBA00023136"/>
    </source>
</evidence>
<keyword evidence="4 6" id="KW-1133">Transmembrane helix</keyword>
<dbReference type="PANTHER" id="PTHR30482">
    <property type="entry name" value="HIGH-AFFINITY BRANCHED-CHAIN AMINO ACID TRANSPORT SYSTEM PERMEASE"/>
    <property type="match status" value="1"/>
</dbReference>
<dbReference type="EMBL" id="HE965806">
    <property type="protein sequence ID" value="CCJ53890.1"/>
    <property type="molecule type" value="Genomic_DNA"/>
</dbReference>
<name>A0A0C6P5L2_BORBO</name>
<protein>
    <submittedName>
        <fullName evidence="7">Putative branched-chain amino acid transporter membrane protein</fullName>
    </submittedName>
</protein>
<dbReference type="InterPro" id="IPR043428">
    <property type="entry name" value="LivM-like"/>
</dbReference>
<dbReference type="Pfam" id="PF02653">
    <property type="entry name" value="BPD_transp_2"/>
    <property type="match status" value="1"/>
</dbReference>
<keyword evidence="3 6" id="KW-0812">Transmembrane</keyword>
<feature type="transmembrane region" description="Helical" evidence="6">
    <location>
        <begin position="108"/>
        <end position="130"/>
    </location>
</feature>
<dbReference type="HOGENOM" id="CLU_031365_0_1_4"/>
<evidence type="ECO:0000313" key="8">
    <source>
        <dbReference type="Proteomes" id="UP000007564"/>
    </source>
</evidence>
<dbReference type="InterPro" id="IPR001851">
    <property type="entry name" value="ABC_transp_permease"/>
</dbReference>
<evidence type="ECO:0000256" key="6">
    <source>
        <dbReference type="SAM" id="Phobius"/>
    </source>
</evidence>
<dbReference type="RefSeq" id="WP_003809677.1">
    <property type="nucleotide sequence ID" value="NC_019382.1"/>
</dbReference>
<feature type="transmembrane region" description="Helical" evidence="6">
    <location>
        <begin position="243"/>
        <end position="266"/>
    </location>
</feature>
<feature type="transmembrane region" description="Helical" evidence="6">
    <location>
        <begin position="37"/>
        <end position="62"/>
    </location>
</feature>
<evidence type="ECO:0000256" key="4">
    <source>
        <dbReference type="ARBA" id="ARBA00022989"/>
    </source>
</evidence>
<feature type="transmembrane region" description="Helical" evidence="6">
    <location>
        <begin position="82"/>
        <end position="101"/>
    </location>
</feature>
<feature type="transmembrane region" description="Helical" evidence="6">
    <location>
        <begin position="278"/>
        <end position="298"/>
    </location>
</feature>
<sequence>MKNHTSSMLRPMLVLLACAMVAPAIVYPIFLMKVMCFAIFACAVNLLVGYAGLLSLGHSMFFGMSAYITAHTLKVWGWPFEAALPAAVLACSALGLIAGAIAIRRQGIYFAMITLALAQMVYFFCLQAPFTGGEDGLQNVPRPVVLGLFDTADDWTLYVVVLAIFLAAVAVYHRAIHSPFGEVAKAIRDNEPRAISLGYKVNRYKLLAFVISAALTGLAGGTKALVFQLASLTDVGWHISTEVVLMVLVGGMGTIIGPLVGAVLILAMQYYLAPLGEWVMVIQGAVLVTVVMIFRRGLVGEFEAWRVRMASMPGKPALPPRHAPGSFVVHSDAWSGK</sequence>
<dbReference type="GO" id="GO:0005886">
    <property type="term" value="C:plasma membrane"/>
    <property type="evidence" value="ECO:0007669"/>
    <property type="project" value="UniProtKB-SubCell"/>
</dbReference>
<dbReference type="Proteomes" id="UP000007564">
    <property type="component" value="Chromosome"/>
</dbReference>
<evidence type="ECO:0000256" key="3">
    <source>
        <dbReference type="ARBA" id="ARBA00022692"/>
    </source>
</evidence>
<keyword evidence="5 6" id="KW-0472">Membrane</keyword>
<dbReference type="AlphaFoldDB" id="A0A0C6P5L2"/>
<dbReference type="PANTHER" id="PTHR30482:SF17">
    <property type="entry name" value="ABC TRANSPORTER ATP-BINDING PROTEIN"/>
    <property type="match status" value="1"/>
</dbReference>